<keyword evidence="7" id="KW-0418">Kinase</keyword>
<sequence length="178" mass="20320">MNKPKAEELRDNGWKRAWLGLGGNIGDVIKTLGNALEDMAHAPAIRLKAVSSYYRTPPWGKTDQNQFVNVCCEIETGLSPEELLQFCLNLEKKYGRLREVKWGPRTLDIDVLAYENIDHYHSETLDIPHPLMTKRAFVLEPLNEIAPDLVINGREVKAWKNECQNEGIVVLPTHFTIR</sequence>
<dbReference type="InterPro" id="IPR035907">
    <property type="entry name" value="Hppk_sf"/>
</dbReference>
<evidence type="ECO:0000256" key="6">
    <source>
        <dbReference type="ARBA" id="ARBA00022741"/>
    </source>
</evidence>
<dbReference type="UniPathway" id="UPA00077">
    <property type="reaction ID" value="UER00155"/>
</dbReference>
<accession>A0A1U9MHR4</accession>
<comment type="function">
    <text evidence="10">Catalyzes the transfer of pyrophosphate from adenosine triphosphate (ATP) to 6-hydroxymethyl-7,8-dihydropterin, an enzymatic step in folate biosynthesis pathway.</text>
</comment>
<evidence type="ECO:0000313" key="15">
    <source>
        <dbReference type="Proteomes" id="UP000189632"/>
    </source>
</evidence>
<dbReference type="GO" id="GO:0046656">
    <property type="term" value="P:folic acid biosynthetic process"/>
    <property type="evidence" value="ECO:0007669"/>
    <property type="project" value="UniProtKB-KW"/>
</dbReference>
<dbReference type="EMBL" id="CP015625">
    <property type="protein sequence ID" value="AQT47191.1"/>
    <property type="molecule type" value="Genomic_DNA"/>
</dbReference>
<gene>
    <name evidence="14" type="ORF">BBC0122_010710</name>
</gene>
<dbReference type="AlphaFoldDB" id="A0A1U9MHR4"/>
<proteinExistence type="inferred from homology"/>
<reference evidence="14 15" key="1">
    <citation type="submission" date="2016-11" db="EMBL/GenBank/DDBJ databases">
        <title>Comparative genomics of Bartonella apis.</title>
        <authorList>
            <person name="Engel P."/>
        </authorList>
    </citation>
    <scope>NUCLEOTIDE SEQUENCE [LARGE SCALE GENOMIC DNA]</scope>
    <source>
        <strain evidence="14 15">BBC0122</strain>
    </source>
</reference>
<dbReference type="Gene3D" id="3.30.70.560">
    <property type="entry name" value="7,8-Dihydro-6-hydroxymethylpterin-pyrophosphokinase HPPK"/>
    <property type="match status" value="1"/>
</dbReference>
<organism evidence="14 15">
    <name type="scientific">Bartonella choladocola</name>
    <dbReference type="NCBI Taxonomy" id="2750995"/>
    <lineage>
        <taxon>Bacteria</taxon>
        <taxon>Pseudomonadati</taxon>
        <taxon>Pseudomonadota</taxon>
        <taxon>Alphaproteobacteria</taxon>
        <taxon>Hyphomicrobiales</taxon>
        <taxon>Bartonellaceae</taxon>
        <taxon>Bartonella</taxon>
    </lineage>
</organism>
<keyword evidence="8" id="KW-0067">ATP-binding</keyword>
<protein>
    <recommendedName>
        <fullName evidence="4">2-amino-4-hydroxy-6-hydroxymethyldihydropteridine pyrophosphokinase</fullName>
        <ecNumber evidence="3">2.7.6.3</ecNumber>
    </recommendedName>
    <alternativeName>
        <fullName evidence="11">6-hydroxymethyl-7,8-dihydropterin pyrophosphokinase</fullName>
    </alternativeName>
    <alternativeName>
        <fullName evidence="12">7,8-dihydro-6-hydroxymethylpterin-pyrophosphokinase</fullName>
    </alternativeName>
</protein>
<keyword evidence="5 14" id="KW-0808">Transferase</keyword>
<dbReference type="Pfam" id="PF01288">
    <property type="entry name" value="HPPK"/>
    <property type="match status" value="1"/>
</dbReference>
<keyword evidence="9" id="KW-0289">Folate biosynthesis</keyword>
<dbReference type="PANTHER" id="PTHR43071">
    <property type="entry name" value="2-AMINO-4-HYDROXY-6-HYDROXYMETHYLDIHYDROPTERIDINE PYROPHOSPHOKINASE"/>
    <property type="match status" value="1"/>
</dbReference>
<comment type="similarity">
    <text evidence="2">Belongs to the HPPK family.</text>
</comment>
<evidence type="ECO:0000256" key="12">
    <source>
        <dbReference type="ARBA" id="ARBA00033413"/>
    </source>
</evidence>
<dbReference type="GO" id="GO:0016301">
    <property type="term" value="F:kinase activity"/>
    <property type="evidence" value="ECO:0007669"/>
    <property type="project" value="UniProtKB-KW"/>
</dbReference>
<dbReference type="SUPFAM" id="SSF55083">
    <property type="entry name" value="6-hydroxymethyl-7,8-dihydropterin pyrophosphokinase, HPPK"/>
    <property type="match status" value="1"/>
</dbReference>
<dbReference type="PROSITE" id="PS00794">
    <property type="entry name" value="HPPK"/>
    <property type="match status" value="1"/>
</dbReference>
<comment type="pathway">
    <text evidence="1">Cofactor biosynthesis; tetrahydrofolate biosynthesis; 2-amino-4-hydroxy-6-hydroxymethyl-7,8-dihydropteridine diphosphate from 7,8-dihydroneopterin triphosphate: step 4/4.</text>
</comment>
<dbReference type="NCBIfam" id="TIGR01498">
    <property type="entry name" value="folK"/>
    <property type="match status" value="1"/>
</dbReference>
<evidence type="ECO:0000256" key="11">
    <source>
        <dbReference type="ARBA" id="ARBA00029766"/>
    </source>
</evidence>
<feature type="domain" description="7,8-dihydro-6-hydroxymethylpterin-pyrophosphokinase" evidence="13">
    <location>
        <begin position="101"/>
        <end position="112"/>
    </location>
</feature>
<dbReference type="EC" id="2.7.6.3" evidence="3"/>
<evidence type="ECO:0000256" key="3">
    <source>
        <dbReference type="ARBA" id="ARBA00013253"/>
    </source>
</evidence>
<evidence type="ECO:0000256" key="1">
    <source>
        <dbReference type="ARBA" id="ARBA00005051"/>
    </source>
</evidence>
<dbReference type="GO" id="GO:0003848">
    <property type="term" value="F:2-amino-4-hydroxy-6-hydroxymethyldihydropteridine diphosphokinase activity"/>
    <property type="evidence" value="ECO:0007669"/>
    <property type="project" value="UniProtKB-EC"/>
</dbReference>
<name>A0A1U9MHR4_9HYPH</name>
<evidence type="ECO:0000256" key="9">
    <source>
        <dbReference type="ARBA" id="ARBA00022909"/>
    </source>
</evidence>
<dbReference type="InterPro" id="IPR000550">
    <property type="entry name" value="Hppk"/>
</dbReference>
<dbReference type="OrthoDB" id="9808041at2"/>
<dbReference type="RefSeq" id="WP_077992022.1">
    <property type="nucleotide sequence ID" value="NZ_CP015625.1"/>
</dbReference>
<evidence type="ECO:0000256" key="8">
    <source>
        <dbReference type="ARBA" id="ARBA00022840"/>
    </source>
</evidence>
<keyword evidence="6" id="KW-0547">Nucleotide-binding</keyword>
<dbReference type="KEGG" id="bapi:BBC0122_010710"/>
<dbReference type="PANTHER" id="PTHR43071:SF1">
    <property type="entry name" value="2-AMINO-4-HYDROXY-6-HYDROXYMETHYLDIHYDROPTERIDINE PYROPHOSPHOKINASE"/>
    <property type="match status" value="1"/>
</dbReference>
<evidence type="ECO:0000256" key="5">
    <source>
        <dbReference type="ARBA" id="ARBA00022679"/>
    </source>
</evidence>
<evidence type="ECO:0000256" key="4">
    <source>
        <dbReference type="ARBA" id="ARBA00016218"/>
    </source>
</evidence>
<evidence type="ECO:0000256" key="7">
    <source>
        <dbReference type="ARBA" id="ARBA00022777"/>
    </source>
</evidence>
<dbReference type="Proteomes" id="UP000189632">
    <property type="component" value="Chromosome"/>
</dbReference>
<dbReference type="GO" id="GO:0046654">
    <property type="term" value="P:tetrahydrofolate biosynthetic process"/>
    <property type="evidence" value="ECO:0007669"/>
    <property type="project" value="UniProtKB-UniPathway"/>
</dbReference>
<dbReference type="CDD" id="cd00483">
    <property type="entry name" value="HPPK"/>
    <property type="match status" value="1"/>
</dbReference>
<keyword evidence="15" id="KW-1185">Reference proteome</keyword>
<evidence type="ECO:0000259" key="13">
    <source>
        <dbReference type="PROSITE" id="PS00794"/>
    </source>
</evidence>
<dbReference type="GO" id="GO:0005524">
    <property type="term" value="F:ATP binding"/>
    <property type="evidence" value="ECO:0007669"/>
    <property type="project" value="UniProtKB-KW"/>
</dbReference>
<evidence type="ECO:0000256" key="2">
    <source>
        <dbReference type="ARBA" id="ARBA00005810"/>
    </source>
</evidence>
<evidence type="ECO:0000313" key="14">
    <source>
        <dbReference type="EMBL" id="AQT47191.1"/>
    </source>
</evidence>
<evidence type="ECO:0000256" key="10">
    <source>
        <dbReference type="ARBA" id="ARBA00029409"/>
    </source>
</evidence>